<evidence type="ECO:0000313" key="3">
    <source>
        <dbReference type="Proteomes" id="UP000239366"/>
    </source>
</evidence>
<accession>A0A2S7T802</accession>
<dbReference type="SUPFAM" id="SSF48452">
    <property type="entry name" value="TPR-like"/>
    <property type="match status" value="1"/>
</dbReference>
<dbReference type="RefSeq" id="WP_105001732.1">
    <property type="nucleotide sequence ID" value="NZ_MQVX01000001.1"/>
</dbReference>
<dbReference type="Proteomes" id="UP000239366">
    <property type="component" value="Unassembled WGS sequence"/>
</dbReference>
<keyword evidence="3" id="KW-1185">Reference proteome</keyword>
<sequence>MPIRTTCTLFLLVLASAFSRAQEDPKILVERLEDADSIYFDSYLYSGHKGLKEALEFFLVEKEKSTEVNPVLEAKILGAQGMIAAENRDYKKGIELAKQGRKWANQAGADKARLMGQLYLNAQQYWAYEHEQDSVLLYSDLAVKSLKEALGPHHKSISISLFEKGNALANKGESRKGIEVKREAIANNIAYQGEFNKLAAIQEHQLANTFDHLGYYWLELDCYKNVVRRWEGMPEEKDRSYLNIALGAMSVWYSQHGDYKRAEQYILKAKQLVNENKESIEKYWFNETFKGRTQMGLWYNQARLALMKKDTASAIDFTQKSLDFIENFDKEDPANNPRDLPYFFDFVRNYHMANLRRMADLLKNKDPEEAVRYTQKILTVTKEGDVTQFILGDKLLLIDYHLNKSETGKALELTNSWMDYARTRKDSYSLIHFYDKLAGIQHRREEYSAVDDSYKAAIHLMLRDTSQRVALDKIEFDDIKPYRSQSVLDFLIEASDRYQTMPKLKEVEKSNEKGKNISLLAADIFEEALVIFLLTTKNTRR</sequence>
<organism evidence="2 3">
    <name type="scientific">Aureicoccus marinus</name>
    <dbReference type="NCBI Taxonomy" id="754435"/>
    <lineage>
        <taxon>Bacteria</taxon>
        <taxon>Pseudomonadati</taxon>
        <taxon>Bacteroidota</taxon>
        <taxon>Flavobacteriia</taxon>
        <taxon>Flavobacteriales</taxon>
        <taxon>Flavobacteriaceae</taxon>
        <taxon>Aureicoccus</taxon>
    </lineage>
</organism>
<comment type="caution">
    <text evidence="2">The sequence shown here is derived from an EMBL/GenBank/DDBJ whole genome shotgun (WGS) entry which is preliminary data.</text>
</comment>
<feature type="signal peptide" evidence="1">
    <location>
        <begin position="1"/>
        <end position="21"/>
    </location>
</feature>
<proteinExistence type="predicted"/>
<gene>
    <name evidence="2" type="ORF">BST99_10295</name>
</gene>
<dbReference type="EMBL" id="MQVX01000001">
    <property type="protein sequence ID" value="PQJ16063.1"/>
    <property type="molecule type" value="Genomic_DNA"/>
</dbReference>
<dbReference type="InterPro" id="IPR011990">
    <property type="entry name" value="TPR-like_helical_dom_sf"/>
</dbReference>
<evidence type="ECO:0008006" key="4">
    <source>
        <dbReference type="Google" id="ProtNLM"/>
    </source>
</evidence>
<feature type="chain" id="PRO_5015528996" description="MalT-like TPR region domain-containing protein" evidence="1">
    <location>
        <begin position="22"/>
        <end position="541"/>
    </location>
</feature>
<name>A0A2S7T802_9FLAO</name>
<dbReference type="AlphaFoldDB" id="A0A2S7T802"/>
<protein>
    <recommendedName>
        <fullName evidence="4">MalT-like TPR region domain-containing protein</fullName>
    </recommendedName>
</protein>
<reference evidence="3" key="1">
    <citation type="submission" date="2016-11" db="EMBL/GenBank/DDBJ databases">
        <title>Trade-off between light-utilization and light-protection in marine flavobacteria.</title>
        <authorList>
            <person name="Kumagai Y."/>
            <person name="Yoshizawa S."/>
            <person name="Kogure K."/>
        </authorList>
    </citation>
    <scope>NUCLEOTIDE SEQUENCE [LARGE SCALE GENOMIC DNA]</scope>
    <source>
        <strain evidence="3">SG-18</strain>
    </source>
</reference>
<keyword evidence="1" id="KW-0732">Signal</keyword>
<evidence type="ECO:0000256" key="1">
    <source>
        <dbReference type="SAM" id="SignalP"/>
    </source>
</evidence>
<dbReference type="Gene3D" id="1.25.40.10">
    <property type="entry name" value="Tetratricopeptide repeat domain"/>
    <property type="match status" value="1"/>
</dbReference>
<evidence type="ECO:0000313" key="2">
    <source>
        <dbReference type="EMBL" id="PQJ16063.1"/>
    </source>
</evidence>